<dbReference type="AlphaFoldDB" id="A0A6C0HLU0"/>
<protein>
    <submittedName>
        <fullName evidence="2">Uncharacterized protein</fullName>
    </submittedName>
</protein>
<name>A0A6C0HLU0_9ZZZZ</name>
<dbReference type="EMBL" id="MN739981">
    <property type="protein sequence ID" value="QHT81340.1"/>
    <property type="molecule type" value="Genomic_DNA"/>
</dbReference>
<feature type="transmembrane region" description="Helical" evidence="1">
    <location>
        <begin position="55"/>
        <end position="75"/>
    </location>
</feature>
<feature type="transmembrane region" description="Helical" evidence="1">
    <location>
        <begin position="16"/>
        <end position="34"/>
    </location>
</feature>
<proteinExistence type="predicted"/>
<feature type="transmembrane region" description="Helical" evidence="1">
    <location>
        <begin position="87"/>
        <end position="109"/>
    </location>
</feature>
<keyword evidence="1" id="KW-0812">Transmembrane</keyword>
<organism evidence="2">
    <name type="scientific">viral metagenome</name>
    <dbReference type="NCBI Taxonomy" id="1070528"/>
    <lineage>
        <taxon>unclassified sequences</taxon>
        <taxon>metagenomes</taxon>
        <taxon>organismal metagenomes</taxon>
    </lineage>
</organism>
<sequence length="216" mass="25570">MNVYLQSLYEFLLTPALRWIILFIRLIVSIILYVNEPQRFSYVTAIDGLSYKWHLYILAMMSMVATFLTFIGMWLTIPFTDKLPEYWYIPIFFIILAIVTQITISSNQVENDGSLNPPPQYLLSNKYRMIFAYLAFILDIIIFAQIFIYFGVADYSKRTILSRFILERFGGWYPGNKLDFIFDWLGVLELVYRIYIIYLQNSFTACAYGLPESWNF</sequence>
<keyword evidence="1" id="KW-0472">Membrane</keyword>
<evidence type="ECO:0000313" key="2">
    <source>
        <dbReference type="EMBL" id="QHT81340.1"/>
    </source>
</evidence>
<accession>A0A6C0HLU0</accession>
<keyword evidence="1" id="KW-1133">Transmembrane helix</keyword>
<feature type="transmembrane region" description="Helical" evidence="1">
    <location>
        <begin position="130"/>
        <end position="152"/>
    </location>
</feature>
<evidence type="ECO:0000256" key="1">
    <source>
        <dbReference type="SAM" id="Phobius"/>
    </source>
</evidence>
<reference evidence="2" key="1">
    <citation type="journal article" date="2020" name="Nature">
        <title>Giant virus diversity and host interactions through global metagenomics.</title>
        <authorList>
            <person name="Schulz F."/>
            <person name="Roux S."/>
            <person name="Paez-Espino D."/>
            <person name="Jungbluth S."/>
            <person name="Walsh D.A."/>
            <person name="Denef V.J."/>
            <person name="McMahon K.D."/>
            <person name="Konstantinidis K.T."/>
            <person name="Eloe-Fadrosh E.A."/>
            <person name="Kyrpides N.C."/>
            <person name="Woyke T."/>
        </authorList>
    </citation>
    <scope>NUCLEOTIDE SEQUENCE</scope>
    <source>
        <strain evidence="2">GVMAG-M-3300023184-13</strain>
    </source>
</reference>